<sequence length="254" mass="28475">CSSALHGLFFYIGVIWEKDLSSWGFINTECVIITWLLTVFGLCSLCASKREINDTYEQRMSKTVTNITLENSDSLKTTNTQNINFILNPIPIRSVLEQVPFKNNFFPPILQEPLAVSYPLYIQPQIRKPESSVASELHDDEEESTNNENDEEGEDSPEIQTELDLPQSETSFSSRPSCSKGSSFDFFEGQASNINKTDSELALTSPYQENDPQKMYTQTLEISPANYSNSSGSTDDNHSDTAKTGIKKGRVEII</sequence>
<feature type="region of interest" description="Disordered" evidence="1">
    <location>
        <begin position="129"/>
        <end position="254"/>
    </location>
</feature>
<evidence type="ECO:0000256" key="1">
    <source>
        <dbReference type="SAM" id="MobiDB-lite"/>
    </source>
</evidence>
<feature type="non-terminal residue" evidence="2">
    <location>
        <position position="1"/>
    </location>
</feature>
<organism evidence="2 3">
    <name type="scientific">Armadillidium nasatum</name>
    <dbReference type="NCBI Taxonomy" id="96803"/>
    <lineage>
        <taxon>Eukaryota</taxon>
        <taxon>Metazoa</taxon>
        <taxon>Ecdysozoa</taxon>
        <taxon>Arthropoda</taxon>
        <taxon>Crustacea</taxon>
        <taxon>Multicrustacea</taxon>
        <taxon>Malacostraca</taxon>
        <taxon>Eumalacostraca</taxon>
        <taxon>Peracarida</taxon>
        <taxon>Isopoda</taxon>
        <taxon>Oniscidea</taxon>
        <taxon>Crinocheta</taxon>
        <taxon>Armadillidiidae</taxon>
        <taxon>Armadillidium</taxon>
    </lineage>
</organism>
<gene>
    <name evidence="2" type="ORF">Anas_05376</name>
</gene>
<feature type="compositionally biased region" description="Polar residues" evidence="1">
    <location>
        <begin position="167"/>
        <end position="182"/>
    </location>
</feature>
<dbReference type="Proteomes" id="UP000326759">
    <property type="component" value="Unassembled WGS sequence"/>
</dbReference>
<keyword evidence="3" id="KW-1185">Reference proteome</keyword>
<accession>A0A5N5TLF3</accession>
<reference evidence="2 3" key="1">
    <citation type="journal article" date="2019" name="PLoS Biol.">
        <title>Sex chromosomes control vertical transmission of feminizing Wolbachia symbionts in an isopod.</title>
        <authorList>
            <person name="Becking T."/>
            <person name="Chebbi M.A."/>
            <person name="Giraud I."/>
            <person name="Moumen B."/>
            <person name="Laverre T."/>
            <person name="Caubet Y."/>
            <person name="Peccoud J."/>
            <person name="Gilbert C."/>
            <person name="Cordaux R."/>
        </authorList>
    </citation>
    <scope>NUCLEOTIDE SEQUENCE [LARGE SCALE GENOMIC DNA]</scope>
    <source>
        <strain evidence="2">ANa2</strain>
        <tissue evidence="2">Whole body excluding digestive tract and cuticle</tissue>
    </source>
</reference>
<name>A0A5N5TLF3_9CRUS</name>
<proteinExistence type="predicted"/>
<comment type="caution">
    <text evidence="2">The sequence shown here is derived from an EMBL/GenBank/DDBJ whole genome shotgun (WGS) entry which is preliminary data.</text>
</comment>
<dbReference type="AlphaFoldDB" id="A0A5N5TLF3"/>
<dbReference type="EMBL" id="SEYY01000545">
    <property type="protein sequence ID" value="KAB7507000.1"/>
    <property type="molecule type" value="Genomic_DNA"/>
</dbReference>
<evidence type="ECO:0000313" key="3">
    <source>
        <dbReference type="Proteomes" id="UP000326759"/>
    </source>
</evidence>
<evidence type="ECO:0000313" key="2">
    <source>
        <dbReference type="EMBL" id="KAB7507000.1"/>
    </source>
</evidence>
<feature type="compositionally biased region" description="Polar residues" evidence="1">
    <location>
        <begin position="205"/>
        <end position="234"/>
    </location>
</feature>
<protein>
    <submittedName>
        <fullName evidence="2">Uncharacterized protein</fullName>
    </submittedName>
</protein>
<feature type="compositionally biased region" description="Acidic residues" evidence="1">
    <location>
        <begin position="138"/>
        <end position="157"/>
    </location>
</feature>